<dbReference type="OrthoDB" id="273181at2759"/>
<proteinExistence type="predicted"/>
<dbReference type="STRING" id="329046.A0A1Y2C4D1"/>
<reference evidence="2 3" key="1">
    <citation type="submission" date="2016-07" db="EMBL/GenBank/DDBJ databases">
        <title>Pervasive Adenine N6-methylation of Active Genes in Fungi.</title>
        <authorList>
            <consortium name="DOE Joint Genome Institute"/>
            <person name="Mondo S.J."/>
            <person name="Dannebaum R.O."/>
            <person name="Kuo R.C."/>
            <person name="Labutti K."/>
            <person name="Haridas S."/>
            <person name="Kuo A."/>
            <person name="Salamov A."/>
            <person name="Ahrendt S.R."/>
            <person name="Lipzen A."/>
            <person name="Sullivan W."/>
            <person name="Andreopoulos W.B."/>
            <person name="Clum A."/>
            <person name="Lindquist E."/>
            <person name="Daum C."/>
            <person name="Ramamoorthy G.K."/>
            <person name="Gryganskyi A."/>
            <person name="Culley D."/>
            <person name="Magnuson J.K."/>
            <person name="James T.Y."/>
            <person name="O'Malley M.A."/>
            <person name="Stajich J.E."/>
            <person name="Spatafora J.W."/>
            <person name="Visel A."/>
            <person name="Grigoriev I.V."/>
        </authorList>
    </citation>
    <scope>NUCLEOTIDE SEQUENCE [LARGE SCALE GENOMIC DNA]</scope>
    <source>
        <strain evidence="2 3">JEL800</strain>
    </source>
</reference>
<dbReference type="InterPro" id="IPR020422">
    <property type="entry name" value="TYR_PHOSPHATASE_DUAL_dom"/>
</dbReference>
<comment type="caution">
    <text evidence="2">The sequence shown here is derived from an EMBL/GenBank/DDBJ whole genome shotgun (WGS) entry which is preliminary data.</text>
</comment>
<dbReference type="InterPro" id="IPR029021">
    <property type="entry name" value="Prot-tyrosine_phosphatase-like"/>
</dbReference>
<dbReference type="InterPro" id="IPR000340">
    <property type="entry name" value="Dual-sp_phosphatase_cat-dom"/>
</dbReference>
<dbReference type="AlphaFoldDB" id="A0A1Y2C4D1"/>
<dbReference type="SMART" id="SM00195">
    <property type="entry name" value="DSPc"/>
    <property type="match status" value="1"/>
</dbReference>
<keyword evidence="3" id="KW-1185">Reference proteome</keyword>
<accession>A0A1Y2C4D1</accession>
<dbReference type="Pfam" id="PF00782">
    <property type="entry name" value="DSPc"/>
    <property type="match status" value="1"/>
</dbReference>
<evidence type="ECO:0000313" key="2">
    <source>
        <dbReference type="EMBL" id="ORY41744.1"/>
    </source>
</evidence>
<dbReference type="GO" id="GO:0008579">
    <property type="term" value="F:JUN kinase phosphatase activity"/>
    <property type="evidence" value="ECO:0007669"/>
    <property type="project" value="TreeGrafter"/>
</dbReference>
<dbReference type="GO" id="GO:0005737">
    <property type="term" value="C:cytoplasm"/>
    <property type="evidence" value="ECO:0007669"/>
    <property type="project" value="TreeGrafter"/>
</dbReference>
<dbReference type="Proteomes" id="UP000193642">
    <property type="component" value="Unassembled WGS sequence"/>
</dbReference>
<sequence>MSINADVLCSQLNRLKPATTVETSITGEKSINGVHVHSSTKSFGFVEDTSIDLTLSPILPDSLYVSSIDAALHIPALTDNRIGCIINLSGQSYSLPSWRLINCDSSILSEPPSDHTLYEIECLDLVEQPLDAIGELCSNIIAEALSNNFRVLVHCQMGASRSVSIIIWYLMTRFAVLRIMTLFSQSV</sequence>
<dbReference type="CDD" id="cd14498">
    <property type="entry name" value="DSP"/>
    <property type="match status" value="1"/>
</dbReference>
<dbReference type="PROSITE" id="PS50056">
    <property type="entry name" value="TYR_PHOSPHATASE_2"/>
    <property type="match status" value="1"/>
</dbReference>
<dbReference type="Gene3D" id="3.90.190.10">
    <property type="entry name" value="Protein tyrosine phosphatase superfamily"/>
    <property type="match status" value="1"/>
</dbReference>
<feature type="domain" description="Tyrosine specific protein phosphatases" evidence="1">
    <location>
        <begin position="131"/>
        <end position="187"/>
    </location>
</feature>
<dbReference type="InterPro" id="IPR000387">
    <property type="entry name" value="Tyr_Pase_dom"/>
</dbReference>
<gene>
    <name evidence="2" type="ORF">BCR33DRAFT_338658</name>
</gene>
<protein>
    <submittedName>
        <fullName evidence="2">Phosphatases II</fullName>
    </submittedName>
</protein>
<dbReference type="EMBL" id="MCGO01000031">
    <property type="protein sequence ID" value="ORY41744.1"/>
    <property type="molecule type" value="Genomic_DNA"/>
</dbReference>
<dbReference type="PANTHER" id="PTHR46377">
    <property type="entry name" value="DUAL SPECIFICITY PROTEIN PHOSPHATASE 19"/>
    <property type="match status" value="1"/>
</dbReference>
<dbReference type="SUPFAM" id="SSF52799">
    <property type="entry name" value="(Phosphotyrosine protein) phosphatases II"/>
    <property type="match status" value="1"/>
</dbReference>
<evidence type="ECO:0000259" key="1">
    <source>
        <dbReference type="PROSITE" id="PS50056"/>
    </source>
</evidence>
<dbReference type="PANTHER" id="PTHR46377:SF1">
    <property type="entry name" value="DUAL SPECIFICITY PROTEIN PHOSPHATASE 19"/>
    <property type="match status" value="1"/>
</dbReference>
<organism evidence="2 3">
    <name type="scientific">Rhizoclosmatium globosum</name>
    <dbReference type="NCBI Taxonomy" id="329046"/>
    <lineage>
        <taxon>Eukaryota</taxon>
        <taxon>Fungi</taxon>
        <taxon>Fungi incertae sedis</taxon>
        <taxon>Chytridiomycota</taxon>
        <taxon>Chytridiomycota incertae sedis</taxon>
        <taxon>Chytridiomycetes</taxon>
        <taxon>Chytridiales</taxon>
        <taxon>Chytriomycetaceae</taxon>
        <taxon>Rhizoclosmatium</taxon>
    </lineage>
</organism>
<evidence type="ECO:0000313" key="3">
    <source>
        <dbReference type="Proteomes" id="UP000193642"/>
    </source>
</evidence>
<name>A0A1Y2C4D1_9FUNG</name>